<feature type="transmembrane region" description="Helical" evidence="3">
    <location>
        <begin position="147"/>
        <end position="169"/>
    </location>
</feature>
<organism evidence="5 6">
    <name type="scientific">Cotesia typhae</name>
    <dbReference type="NCBI Taxonomy" id="2053667"/>
    <lineage>
        <taxon>Eukaryota</taxon>
        <taxon>Metazoa</taxon>
        <taxon>Ecdysozoa</taxon>
        <taxon>Arthropoda</taxon>
        <taxon>Hexapoda</taxon>
        <taxon>Insecta</taxon>
        <taxon>Pterygota</taxon>
        <taxon>Neoptera</taxon>
        <taxon>Endopterygota</taxon>
        <taxon>Hymenoptera</taxon>
        <taxon>Apocrita</taxon>
        <taxon>Ichneumonoidea</taxon>
        <taxon>Braconidae</taxon>
        <taxon>Microgastrinae</taxon>
        <taxon>Cotesia</taxon>
    </lineage>
</organism>
<feature type="transmembrane region" description="Helical" evidence="3">
    <location>
        <begin position="451"/>
        <end position="472"/>
    </location>
</feature>
<feature type="transmembrane region" description="Helical" evidence="3">
    <location>
        <begin position="235"/>
        <end position="254"/>
    </location>
</feature>
<dbReference type="EMBL" id="JAAOIC020000039">
    <property type="protein sequence ID" value="KAG8039087.1"/>
    <property type="molecule type" value="Genomic_DNA"/>
</dbReference>
<feature type="transmembrane region" description="Helical" evidence="3">
    <location>
        <begin position="266"/>
        <end position="285"/>
    </location>
</feature>
<keyword evidence="3" id="KW-1133">Transmembrane helix</keyword>
<keyword evidence="6" id="KW-1185">Reference proteome</keyword>
<sequence>MTATDYNELNADGDSAMAQEDNTKRLLVTGVPNNKDGSDKFCNHPEELNPFIEQQSVVFVPDEYKSSNYFYNEENLKLKDGSRENKLLVTANNQNPPDGGVRAWMILLGSFIINGVLFSIINSYSLMQVQLTEKLKDLGETSADAKASLVGSLTIGTTFFLSPIAGILTDKIGIQVTTFIGGLLAFGGMLLSSIFCDDVIILCLTYGIMYGTGASLAYTPSLVILGHYFKRRLGFANGIVTAGSSVFTSIMPYVMSAFLERFGMVGALRCLAILTLIILVCAILFKPIAIIKETTIIKDKSNCQSVNKSKQATINLSIWKKKRYVVWASAIPLALFGYFVPYVYIGSFVIKSFGKEFNRKIPVMCIGITSGIGRLVFGYIADLPRVNRILLQQISFISIGILTMLLPLTPPYYSALVIIALLFGLFDGCFISLLGPIAFDICGKSGATQAIGFLLGICSIPLTVGPPVGGLLTEYTDSFTMTFVVAGIPPIIGAIVMFAINCVEEDKIEEDPEKIDDGAVNADCCLDGIAKKRLGSLSRLSGGGSVQSEEN</sequence>
<evidence type="ECO:0000313" key="5">
    <source>
        <dbReference type="EMBL" id="KAG8039087.1"/>
    </source>
</evidence>
<dbReference type="PROSITE" id="PS50850">
    <property type="entry name" value="MFS"/>
    <property type="match status" value="1"/>
</dbReference>
<feature type="transmembrane region" description="Helical" evidence="3">
    <location>
        <begin position="324"/>
        <end position="345"/>
    </location>
</feature>
<dbReference type="GO" id="GO:0022857">
    <property type="term" value="F:transmembrane transporter activity"/>
    <property type="evidence" value="ECO:0007669"/>
    <property type="project" value="InterPro"/>
</dbReference>
<dbReference type="PANTHER" id="PTHR11360">
    <property type="entry name" value="MONOCARBOXYLATE TRANSPORTER"/>
    <property type="match status" value="1"/>
</dbReference>
<reference evidence="5" key="2">
    <citation type="submission" date="2021-04" db="EMBL/GenBank/DDBJ databases">
        <title>Genome-wide patterns of bracovirus chromosomal integration into multiple host tissues during parasitism.</title>
        <authorList>
            <person name="Chebbi M.A.C."/>
        </authorList>
    </citation>
    <scope>NUCLEOTIDE SEQUENCE</scope>
    <source>
        <tissue evidence="5">Whole body</tissue>
    </source>
</reference>
<accession>A0A8J5QYY2</accession>
<dbReference type="Pfam" id="PF07690">
    <property type="entry name" value="MFS_1"/>
    <property type="match status" value="1"/>
</dbReference>
<feature type="transmembrane region" description="Helical" evidence="3">
    <location>
        <begin position="389"/>
        <end position="406"/>
    </location>
</feature>
<evidence type="ECO:0000256" key="2">
    <source>
        <dbReference type="SAM" id="MobiDB-lite"/>
    </source>
</evidence>
<comment type="subcellular location">
    <subcellularLocation>
        <location evidence="1">Membrane</location>
        <topology evidence="1">Multi-pass membrane protein</topology>
    </subcellularLocation>
</comment>
<feature type="transmembrane region" description="Helical" evidence="3">
    <location>
        <begin position="207"/>
        <end position="228"/>
    </location>
</feature>
<keyword evidence="3" id="KW-0472">Membrane</keyword>
<feature type="transmembrane region" description="Helical" evidence="3">
    <location>
        <begin position="176"/>
        <end position="195"/>
    </location>
</feature>
<feature type="transmembrane region" description="Helical" evidence="3">
    <location>
        <begin position="412"/>
        <end position="439"/>
    </location>
</feature>
<reference evidence="5" key="1">
    <citation type="submission" date="2020-03" db="EMBL/GenBank/DDBJ databases">
        <authorList>
            <person name="Chebbi M.A."/>
            <person name="Drezen J.M."/>
        </authorList>
    </citation>
    <scope>NUCLEOTIDE SEQUENCE</scope>
    <source>
        <tissue evidence="5">Whole body</tissue>
    </source>
</reference>
<dbReference type="Proteomes" id="UP000729913">
    <property type="component" value="Unassembled WGS sequence"/>
</dbReference>
<feature type="domain" description="Major facilitator superfamily (MFS) profile" evidence="4">
    <location>
        <begin position="103"/>
        <end position="505"/>
    </location>
</feature>
<evidence type="ECO:0000256" key="1">
    <source>
        <dbReference type="ARBA" id="ARBA00004141"/>
    </source>
</evidence>
<dbReference type="InterPro" id="IPR050327">
    <property type="entry name" value="Proton-linked_MCT"/>
</dbReference>
<keyword evidence="3" id="KW-0812">Transmembrane</keyword>
<name>A0A8J5QYY2_9HYME</name>
<dbReference type="InterPro" id="IPR020846">
    <property type="entry name" value="MFS_dom"/>
</dbReference>
<proteinExistence type="predicted"/>
<dbReference type="OrthoDB" id="6499973at2759"/>
<dbReference type="GO" id="GO:0016020">
    <property type="term" value="C:membrane"/>
    <property type="evidence" value="ECO:0007669"/>
    <property type="project" value="UniProtKB-SubCell"/>
</dbReference>
<comment type="caution">
    <text evidence="5">The sequence shown here is derived from an EMBL/GenBank/DDBJ whole genome shotgun (WGS) entry which is preliminary data.</text>
</comment>
<protein>
    <recommendedName>
        <fullName evidence="4">Major facilitator superfamily (MFS) profile domain-containing protein</fullName>
    </recommendedName>
</protein>
<dbReference type="InterPro" id="IPR011701">
    <property type="entry name" value="MFS"/>
</dbReference>
<feature type="region of interest" description="Disordered" evidence="2">
    <location>
        <begin position="1"/>
        <end position="22"/>
    </location>
</feature>
<feature type="transmembrane region" description="Helical" evidence="3">
    <location>
        <begin position="357"/>
        <end position="377"/>
    </location>
</feature>
<dbReference type="AlphaFoldDB" id="A0A8J5QYY2"/>
<evidence type="ECO:0000313" key="6">
    <source>
        <dbReference type="Proteomes" id="UP000729913"/>
    </source>
</evidence>
<dbReference type="PANTHER" id="PTHR11360:SF312">
    <property type="entry name" value="KARMOISIN, ISOFORM B"/>
    <property type="match status" value="1"/>
</dbReference>
<feature type="transmembrane region" description="Helical" evidence="3">
    <location>
        <begin position="103"/>
        <end position="127"/>
    </location>
</feature>
<gene>
    <name evidence="5" type="ORF">G9C98_003394</name>
</gene>
<evidence type="ECO:0000256" key="3">
    <source>
        <dbReference type="SAM" id="Phobius"/>
    </source>
</evidence>
<feature type="transmembrane region" description="Helical" evidence="3">
    <location>
        <begin position="478"/>
        <end position="500"/>
    </location>
</feature>
<evidence type="ECO:0000259" key="4">
    <source>
        <dbReference type="PROSITE" id="PS50850"/>
    </source>
</evidence>